<proteinExistence type="predicted"/>
<dbReference type="Proteomes" id="UP000004508">
    <property type="component" value="Unassembled WGS sequence"/>
</dbReference>
<name>D6U2A9_KTERA</name>
<dbReference type="InParanoid" id="D6U2A9"/>
<protein>
    <submittedName>
        <fullName evidence="1">Uncharacterized protein</fullName>
    </submittedName>
</protein>
<organism evidence="1 2">
    <name type="scientific">Ktedonobacter racemifer DSM 44963</name>
    <dbReference type="NCBI Taxonomy" id="485913"/>
    <lineage>
        <taxon>Bacteria</taxon>
        <taxon>Bacillati</taxon>
        <taxon>Chloroflexota</taxon>
        <taxon>Ktedonobacteria</taxon>
        <taxon>Ktedonobacterales</taxon>
        <taxon>Ktedonobacteraceae</taxon>
        <taxon>Ktedonobacter</taxon>
    </lineage>
</organism>
<comment type="caution">
    <text evidence="1">The sequence shown here is derived from an EMBL/GenBank/DDBJ whole genome shotgun (WGS) entry which is preliminary data.</text>
</comment>
<sequence length="73" mass="8429">MAKQQEPKPENVKNFIVVVSVNDYDAPTEVYTFHGTYRRACKKAVEQFLAEHSTYEYERDKQGLTPQLVAAHL</sequence>
<reference evidence="1 2" key="1">
    <citation type="journal article" date="2011" name="Stand. Genomic Sci.">
        <title>Non-contiguous finished genome sequence and contextual data of the filamentous soil bacterium Ktedonobacter racemifer type strain (SOSP1-21).</title>
        <authorList>
            <person name="Chang Y.J."/>
            <person name="Land M."/>
            <person name="Hauser L."/>
            <person name="Chertkov O."/>
            <person name="Del Rio T.G."/>
            <person name="Nolan M."/>
            <person name="Copeland A."/>
            <person name="Tice H."/>
            <person name="Cheng J.F."/>
            <person name="Lucas S."/>
            <person name="Han C."/>
            <person name="Goodwin L."/>
            <person name="Pitluck S."/>
            <person name="Ivanova N."/>
            <person name="Ovchinikova G."/>
            <person name="Pati A."/>
            <person name="Chen A."/>
            <person name="Palaniappan K."/>
            <person name="Mavromatis K."/>
            <person name="Liolios K."/>
            <person name="Brettin T."/>
            <person name="Fiebig A."/>
            <person name="Rohde M."/>
            <person name="Abt B."/>
            <person name="Goker M."/>
            <person name="Detter J.C."/>
            <person name="Woyke T."/>
            <person name="Bristow J."/>
            <person name="Eisen J.A."/>
            <person name="Markowitz V."/>
            <person name="Hugenholtz P."/>
            <person name="Kyrpides N.C."/>
            <person name="Klenk H.P."/>
            <person name="Lapidus A."/>
        </authorList>
    </citation>
    <scope>NUCLEOTIDE SEQUENCE [LARGE SCALE GENOMIC DNA]</scope>
    <source>
        <strain evidence="2">DSM 44963</strain>
    </source>
</reference>
<keyword evidence="2" id="KW-1185">Reference proteome</keyword>
<dbReference type="AlphaFoldDB" id="D6U2A9"/>
<dbReference type="STRING" id="485913.Krac_3627"/>
<dbReference type="EMBL" id="ADVG01000004">
    <property type="protein sequence ID" value="EFH82777.1"/>
    <property type="molecule type" value="Genomic_DNA"/>
</dbReference>
<accession>D6U2A9</accession>
<gene>
    <name evidence="1" type="ORF">Krac_3627</name>
</gene>
<dbReference type="RefSeq" id="WP_007921156.1">
    <property type="nucleotide sequence ID" value="NZ_ADVG01000004.1"/>
</dbReference>
<evidence type="ECO:0000313" key="2">
    <source>
        <dbReference type="Proteomes" id="UP000004508"/>
    </source>
</evidence>
<evidence type="ECO:0000313" key="1">
    <source>
        <dbReference type="EMBL" id="EFH82777.1"/>
    </source>
</evidence>